<dbReference type="NCBIfam" id="TIGR01479">
    <property type="entry name" value="GMP_PMI"/>
    <property type="match status" value="1"/>
</dbReference>
<name>A0A5B8XJ74_9RICK</name>
<gene>
    <name evidence="10" type="ORF">Deia_01113</name>
</gene>
<dbReference type="Gene3D" id="3.90.550.10">
    <property type="entry name" value="Spore Coat Polysaccharide Biosynthesis Protein SpsA, Chain A"/>
    <property type="match status" value="1"/>
</dbReference>
<dbReference type="GO" id="GO:0000271">
    <property type="term" value="P:polysaccharide biosynthetic process"/>
    <property type="evidence" value="ECO:0007669"/>
    <property type="project" value="InterPro"/>
</dbReference>
<keyword evidence="3" id="KW-0548">Nucleotidyltransferase</keyword>
<dbReference type="InterPro" id="IPR029044">
    <property type="entry name" value="Nucleotide-diphossugar_trans"/>
</dbReference>
<reference evidence="10 11" key="1">
    <citation type="journal article" date="2019" name="ISME J.">
        <title>Deianiraea, an extracellular bacterium associated with the ciliate Paramecium, suggests an alternative scenario for the evolution of Rickettsiales.</title>
        <authorList>
            <person name="Castelli M."/>
            <person name="Sabaneyeva E."/>
            <person name="Lanzoni O."/>
            <person name="Lebedeva N."/>
            <person name="Floriano A.M."/>
            <person name="Gaiarsa S."/>
            <person name="Benken K."/>
            <person name="Modeo L."/>
            <person name="Bandi C."/>
            <person name="Potekhin A."/>
            <person name="Sassera D."/>
            <person name="Petroni G."/>
        </authorList>
    </citation>
    <scope>NUCLEOTIDE SEQUENCE [LARGE SCALE GENOMIC DNA]</scope>
    <source>
        <strain evidence="10">CyL4-1</strain>
    </source>
</reference>
<dbReference type="GO" id="GO:0009298">
    <property type="term" value="P:GDP-mannose biosynthetic process"/>
    <property type="evidence" value="ECO:0007669"/>
    <property type="project" value="TreeGrafter"/>
</dbReference>
<dbReference type="InterPro" id="IPR005835">
    <property type="entry name" value="NTP_transferase_dom"/>
</dbReference>
<feature type="domain" description="Mannose-6-phosphate isomerase type II C-terminal" evidence="9">
    <location>
        <begin position="361"/>
        <end position="471"/>
    </location>
</feature>
<dbReference type="InterPro" id="IPR051161">
    <property type="entry name" value="Mannose-6P_isomerase_type2"/>
</dbReference>
<keyword evidence="5" id="KW-0342">GTP-binding</keyword>
<dbReference type="GO" id="GO:0005525">
    <property type="term" value="F:GTP binding"/>
    <property type="evidence" value="ECO:0007669"/>
    <property type="project" value="UniProtKB-KW"/>
</dbReference>
<comment type="similarity">
    <text evidence="1 7">Belongs to the mannose-6-phosphate isomerase type 2 family.</text>
</comment>
<proteinExistence type="inferred from homology"/>
<feature type="domain" description="Nucleotidyl transferase" evidence="8">
    <location>
        <begin position="9"/>
        <end position="292"/>
    </location>
</feature>
<dbReference type="InterPro" id="IPR001538">
    <property type="entry name" value="Man6P_isomerase-2_C"/>
</dbReference>
<evidence type="ECO:0000256" key="6">
    <source>
        <dbReference type="ARBA" id="ARBA00047343"/>
    </source>
</evidence>
<evidence type="ECO:0000259" key="8">
    <source>
        <dbReference type="Pfam" id="PF00483"/>
    </source>
</evidence>
<keyword evidence="4" id="KW-0547">Nucleotide-binding</keyword>
<dbReference type="EC" id="2.7.7.13" evidence="2"/>
<dbReference type="AlphaFoldDB" id="A0A5B8XJ74"/>
<dbReference type="RefSeq" id="WP_146821368.1">
    <property type="nucleotide sequence ID" value="NZ_CP029077.1"/>
</dbReference>
<protein>
    <recommendedName>
        <fullName evidence="2">mannose-1-phosphate guanylyltransferase</fullName>
        <ecNumber evidence="2">2.7.7.13</ecNumber>
    </recommendedName>
</protein>
<evidence type="ECO:0000256" key="7">
    <source>
        <dbReference type="RuleBase" id="RU004190"/>
    </source>
</evidence>
<evidence type="ECO:0000256" key="5">
    <source>
        <dbReference type="ARBA" id="ARBA00023134"/>
    </source>
</evidence>
<dbReference type="OrthoDB" id="9806359at2"/>
<dbReference type="SUPFAM" id="SSF53448">
    <property type="entry name" value="Nucleotide-diphospho-sugar transferases"/>
    <property type="match status" value="1"/>
</dbReference>
<dbReference type="InterPro" id="IPR011051">
    <property type="entry name" value="RmlC_Cupin_sf"/>
</dbReference>
<dbReference type="GO" id="GO:0004475">
    <property type="term" value="F:mannose-1-phosphate guanylyltransferase (GTP) activity"/>
    <property type="evidence" value="ECO:0007669"/>
    <property type="project" value="UniProtKB-EC"/>
</dbReference>
<organism evidence="10 11">
    <name type="scientific">Candidatus Deianiraea vastatrix</name>
    <dbReference type="NCBI Taxonomy" id="2163644"/>
    <lineage>
        <taxon>Bacteria</taxon>
        <taxon>Pseudomonadati</taxon>
        <taxon>Pseudomonadota</taxon>
        <taxon>Alphaproteobacteria</taxon>
        <taxon>Rickettsiales</taxon>
        <taxon>Candidatus Deianiraeaceae</taxon>
        <taxon>Candidatus Deianiraea</taxon>
    </lineage>
</organism>
<dbReference type="CDD" id="cd02213">
    <property type="entry name" value="cupin_PMI_typeII_C"/>
    <property type="match status" value="1"/>
</dbReference>
<dbReference type="SUPFAM" id="SSF51182">
    <property type="entry name" value="RmlC-like cupins"/>
    <property type="match status" value="1"/>
</dbReference>
<keyword evidence="3" id="KW-0808">Transferase</keyword>
<dbReference type="InterPro" id="IPR014710">
    <property type="entry name" value="RmlC-like_jellyroll"/>
</dbReference>
<evidence type="ECO:0000313" key="11">
    <source>
        <dbReference type="Proteomes" id="UP000321934"/>
    </source>
</evidence>
<evidence type="ECO:0000256" key="1">
    <source>
        <dbReference type="ARBA" id="ARBA00006115"/>
    </source>
</evidence>
<dbReference type="PANTHER" id="PTHR46390">
    <property type="entry name" value="MANNOSE-1-PHOSPHATE GUANYLYLTRANSFERASE"/>
    <property type="match status" value="1"/>
</dbReference>
<evidence type="ECO:0000259" key="9">
    <source>
        <dbReference type="Pfam" id="PF01050"/>
    </source>
</evidence>
<evidence type="ECO:0000256" key="2">
    <source>
        <dbReference type="ARBA" id="ARBA00012387"/>
    </source>
</evidence>
<evidence type="ECO:0000313" key="10">
    <source>
        <dbReference type="EMBL" id="QED23894.1"/>
    </source>
</evidence>
<sequence>MIAKTLITIMVGGSGTRLWPLSRENMPKQFINLDKSGLTLFQQCVLRGKKLSSNILLIANFRHRFIIMEQLRKINLEEDKNIHVIYEPCAKNTLAVSIIASLFASKNGFEKVLLLPSDQKIINEDVFMASCKKVDEFYKNQGIVTFGIVPTFAHNGYGYIEKTSDSVGNGIFKVAKFTEKPDNQRAKQYLEGKKHLWNCGIFFFCPKFFLTQAEAFEKVSLEFAKQSFEHSKDHIDGILLNDEFFDKIRSDSIDFAIMQKVSEIFCIEIENLGWTDLGSFGQIYDIASKDEKGNLLDSDVYIDEVSNSHIINTSEKPLIAHGIEDLLIIAMKDAITITKKDSQGNKQMLEKLQNTQLPCLKNHCFDNRPWGGYENVMEKENFKIKIITVKPKNELSYQMHNKRSEHWICISGSGIVTLNDKEIPFCKDESIYIPVLAKHKIANHSKTQDLVFIEVQCGSYFGEDDIVRYEDKYGRV</sequence>
<dbReference type="InterPro" id="IPR006375">
    <property type="entry name" value="Man1P_GuaTrfase/Man6P_Isoase"/>
</dbReference>
<dbReference type="Pfam" id="PF00483">
    <property type="entry name" value="NTP_transferase"/>
    <property type="match status" value="1"/>
</dbReference>
<evidence type="ECO:0000256" key="4">
    <source>
        <dbReference type="ARBA" id="ARBA00022741"/>
    </source>
</evidence>
<dbReference type="Proteomes" id="UP000321934">
    <property type="component" value="Chromosome"/>
</dbReference>
<dbReference type="Gene3D" id="2.60.120.10">
    <property type="entry name" value="Jelly Rolls"/>
    <property type="match status" value="1"/>
</dbReference>
<comment type="catalytic activity">
    <reaction evidence="6">
        <text>alpha-D-mannose 1-phosphate + GTP + H(+) = GDP-alpha-D-mannose + diphosphate</text>
        <dbReference type="Rhea" id="RHEA:15229"/>
        <dbReference type="ChEBI" id="CHEBI:15378"/>
        <dbReference type="ChEBI" id="CHEBI:33019"/>
        <dbReference type="ChEBI" id="CHEBI:37565"/>
        <dbReference type="ChEBI" id="CHEBI:57527"/>
        <dbReference type="ChEBI" id="CHEBI:58409"/>
        <dbReference type="EC" id="2.7.7.13"/>
    </reaction>
</comment>
<dbReference type="EMBL" id="CP029077">
    <property type="protein sequence ID" value="QED23894.1"/>
    <property type="molecule type" value="Genomic_DNA"/>
</dbReference>
<dbReference type="PANTHER" id="PTHR46390:SF1">
    <property type="entry name" value="MANNOSE-1-PHOSPHATE GUANYLYLTRANSFERASE"/>
    <property type="match status" value="1"/>
</dbReference>
<evidence type="ECO:0000256" key="3">
    <source>
        <dbReference type="ARBA" id="ARBA00022695"/>
    </source>
</evidence>
<accession>A0A5B8XJ74</accession>
<dbReference type="Pfam" id="PF01050">
    <property type="entry name" value="MannoseP_isomer"/>
    <property type="match status" value="1"/>
</dbReference>
<keyword evidence="11" id="KW-1185">Reference proteome</keyword>